<feature type="region of interest" description="Disordered" evidence="1">
    <location>
        <begin position="1"/>
        <end position="22"/>
    </location>
</feature>
<dbReference type="AlphaFoldDB" id="A0AAN5I195"/>
<evidence type="ECO:0000256" key="1">
    <source>
        <dbReference type="SAM" id="MobiDB-lite"/>
    </source>
</evidence>
<dbReference type="Pfam" id="PF02995">
    <property type="entry name" value="DUF229"/>
    <property type="match status" value="2"/>
</dbReference>
<feature type="non-terminal residue" evidence="2">
    <location>
        <position position="1"/>
    </location>
</feature>
<comment type="caution">
    <text evidence="2">The sequence shown here is derived from an EMBL/GenBank/DDBJ whole genome shotgun (WGS) entry which is preliminary data.</text>
</comment>
<evidence type="ECO:0000313" key="3">
    <source>
        <dbReference type="Proteomes" id="UP001328107"/>
    </source>
</evidence>
<sequence length="410" mass="46553">FENSRLSHEDPMGNGMKRSSESSPSLSILLLDSISRSQFARQFPRSLKVMTQNDFFVPSRYSQYFTSPEVNIDYLLNGEERESLLDIMSGRGCLSFLNEEPQSGKDFSSLFSSSSHPNVSIRPFHIFNKQNQQNEHCLSNGKSRFGSVLSPLVDFSSSFSSSCHFSFSRLRSPSDPSLLSSMDDHISEILHRFLSSPASERTSLFILSPTGTKGVGLAGEVEGKSPMMAAWFPLSFRKTRNPHYSAFSYNMDKLFTTRDLRETLRQIASGSYEEKIPRIDYDLEQSETTSLLNEILPEFRNCSTLNVPEENCLCMGTDERRNETVREDKILFNRVFDLLSSRLLKEPCVNSTEIRKNGHFVETRQMNSTIYGPQGDEIEWLVIRFYAKLVESVHASSPFITIEGTVSLSF</sequence>
<dbReference type="GO" id="GO:0005615">
    <property type="term" value="C:extracellular space"/>
    <property type="evidence" value="ECO:0007669"/>
    <property type="project" value="TreeGrafter"/>
</dbReference>
<accession>A0AAN5I195</accession>
<proteinExistence type="predicted"/>
<dbReference type="PANTHER" id="PTHR10974">
    <property type="entry name" value="FI08016P-RELATED"/>
    <property type="match status" value="1"/>
</dbReference>
<keyword evidence="3" id="KW-1185">Reference proteome</keyword>
<evidence type="ECO:0000313" key="2">
    <source>
        <dbReference type="EMBL" id="GMR48207.1"/>
    </source>
</evidence>
<name>A0AAN5I195_9BILA</name>
<reference evidence="3" key="1">
    <citation type="submission" date="2022-10" db="EMBL/GenBank/DDBJ databases">
        <title>Genome assembly of Pristionchus species.</title>
        <authorList>
            <person name="Yoshida K."/>
            <person name="Sommer R.J."/>
        </authorList>
    </citation>
    <scope>NUCLEOTIDE SEQUENCE [LARGE SCALE GENOMIC DNA]</scope>
    <source>
        <strain evidence="3">RS5460</strain>
    </source>
</reference>
<dbReference type="PANTHER" id="PTHR10974:SF4">
    <property type="entry name" value="PROTEIN CBG09258"/>
    <property type="match status" value="1"/>
</dbReference>
<dbReference type="EMBL" id="BTRK01000004">
    <property type="protein sequence ID" value="GMR48207.1"/>
    <property type="molecule type" value="Genomic_DNA"/>
</dbReference>
<feature type="compositionally biased region" description="Basic and acidic residues" evidence="1">
    <location>
        <begin position="1"/>
        <end position="11"/>
    </location>
</feature>
<protein>
    <submittedName>
        <fullName evidence="2">Uncharacterized protein</fullName>
    </submittedName>
</protein>
<dbReference type="Proteomes" id="UP001328107">
    <property type="component" value="Unassembled WGS sequence"/>
</dbReference>
<feature type="non-terminal residue" evidence="2">
    <location>
        <position position="410"/>
    </location>
</feature>
<dbReference type="InterPro" id="IPR004245">
    <property type="entry name" value="DUF229"/>
</dbReference>
<gene>
    <name evidence="2" type="ORF">PMAYCL1PPCAC_18402</name>
</gene>
<organism evidence="2 3">
    <name type="scientific">Pristionchus mayeri</name>
    <dbReference type="NCBI Taxonomy" id="1317129"/>
    <lineage>
        <taxon>Eukaryota</taxon>
        <taxon>Metazoa</taxon>
        <taxon>Ecdysozoa</taxon>
        <taxon>Nematoda</taxon>
        <taxon>Chromadorea</taxon>
        <taxon>Rhabditida</taxon>
        <taxon>Rhabditina</taxon>
        <taxon>Diplogasteromorpha</taxon>
        <taxon>Diplogasteroidea</taxon>
        <taxon>Neodiplogasteridae</taxon>
        <taxon>Pristionchus</taxon>
    </lineage>
</organism>